<feature type="transmembrane region" description="Helical" evidence="5">
    <location>
        <begin position="133"/>
        <end position="154"/>
    </location>
</feature>
<sequence length="238" mass="27827">MKTVMKISANNELMQFMGTTACQTKLKSIWREHMSILTSREMICQREQRLLWHRICSWWTDNWNKFDAVMYIMYLLSVILRFSMKKDDFVWARMAYSVTLAFFILRTLQFFYVAKNTGPKIIMIGKMMTDLQFFIMIFAVVLVSFGIITQANLYPNSEPTFQLLTNVVYLPYWQMYGELFLETIEGQESSTCTTESSVYRNGTLPRCPESTAIVPIVLAVYMVLTNLMLLNLLIAMFS</sequence>
<evidence type="ECO:0000259" key="6">
    <source>
        <dbReference type="Pfam" id="PF00520"/>
    </source>
</evidence>
<feature type="domain" description="Ion transport" evidence="6">
    <location>
        <begin position="56"/>
        <end position="237"/>
    </location>
</feature>
<dbReference type="PANTHER" id="PTHR13800">
    <property type="entry name" value="TRANSIENT RECEPTOR POTENTIAL CATION CHANNEL, SUBFAMILY M, MEMBER 6"/>
    <property type="match status" value="1"/>
</dbReference>
<feature type="transmembrane region" description="Helical" evidence="5">
    <location>
        <begin position="212"/>
        <end position="237"/>
    </location>
</feature>
<reference evidence="7" key="1">
    <citation type="submission" date="2018-11" db="EMBL/GenBank/DDBJ databases">
        <authorList>
            <person name="Alioto T."/>
            <person name="Alioto T."/>
        </authorList>
    </citation>
    <scope>NUCLEOTIDE SEQUENCE</scope>
</reference>
<feature type="transmembrane region" description="Helical" evidence="5">
    <location>
        <begin position="68"/>
        <end position="84"/>
    </location>
</feature>
<evidence type="ECO:0000256" key="5">
    <source>
        <dbReference type="SAM" id="Phobius"/>
    </source>
</evidence>
<dbReference type="EMBL" id="UYJE01007608">
    <property type="protein sequence ID" value="VDI56438.1"/>
    <property type="molecule type" value="Genomic_DNA"/>
</dbReference>
<dbReference type="AlphaFoldDB" id="A0A8B6FYH5"/>
<evidence type="ECO:0000256" key="2">
    <source>
        <dbReference type="ARBA" id="ARBA00022692"/>
    </source>
</evidence>
<dbReference type="InterPro" id="IPR005821">
    <property type="entry name" value="Ion_trans_dom"/>
</dbReference>
<name>A0A8B6FYH5_MYTGA</name>
<dbReference type="PANTHER" id="PTHR13800:SF12">
    <property type="entry name" value="TRANSIENT RECEPTOR POTENTIAL CATION CHANNEL SUBFAMILY M MEMBER-LIKE 2"/>
    <property type="match status" value="1"/>
</dbReference>
<evidence type="ECO:0000256" key="3">
    <source>
        <dbReference type="ARBA" id="ARBA00022989"/>
    </source>
</evidence>
<accession>A0A8B6FYH5</accession>
<keyword evidence="8" id="KW-1185">Reference proteome</keyword>
<dbReference type="OrthoDB" id="9994106at2759"/>
<keyword evidence="3 5" id="KW-1133">Transmembrane helix</keyword>
<dbReference type="InterPro" id="IPR050927">
    <property type="entry name" value="TRPM"/>
</dbReference>
<proteinExistence type="predicted"/>
<evidence type="ECO:0000256" key="1">
    <source>
        <dbReference type="ARBA" id="ARBA00004141"/>
    </source>
</evidence>
<gene>
    <name evidence="7" type="ORF">MGAL_10B082499</name>
</gene>
<dbReference type="GO" id="GO:0005886">
    <property type="term" value="C:plasma membrane"/>
    <property type="evidence" value="ECO:0007669"/>
    <property type="project" value="TreeGrafter"/>
</dbReference>
<evidence type="ECO:0000313" key="8">
    <source>
        <dbReference type="Proteomes" id="UP000596742"/>
    </source>
</evidence>
<comment type="caution">
    <text evidence="7">The sequence shown here is derived from an EMBL/GenBank/DDBJ whole genome shotgun (WGS) entry which is preliminary data.</text>
</comment>
<dbReference type="Pfam" id="PF00520">
    <property type="entry name" value="Ion_trans"/>
    <property type="match status" value="1"/>
</dbReference>
<evidence type="ECO:0000256" key="4">
    <source>
        <dbReference type="ARBA" id="ARBA00023136"/>
    </source>
</evidence>
<organism evidence="7 8">
    <name type="scientific">Mytilus galloprovincialis</name>
    <name type="common">Mediterranean mussel</name>
    <dbReference type="NCBI Taxonomy" id="29158"/>
    <lineage>
        <taxon>Eukaryota</taxon>
        <taxon>Metazoa</taxon>
        <taxon>Spiralia</taxon>
        <taxon>Lophotrochozoa</taxon>
        <taxon>Mollusca</taxon>
        <taxon>Bivalvia</taxon>
        <taxon>Autobranchia</taxon>
        <taxon>Pteriomorphia</taxon>
        <taxon>Mytilida</taxon>
        <taxon>Mytiloidea</taxon>
        <taxon>Mytilidae</taxon>
        <taxon>Mytilinae</taxon>
        <taxon>Mytilus</taxon>
    </lineage>
</organism>
<feature type="transmembrane region" description="Helical" evidence="5">
    <location>
        <begin position="90"/>
        <end position="112"/>
    </location>
</feature>
<dbReference type="GO" id="GO:0099604">
    <property type="term" value="F:ligand-gated calcium channel activity"/>
    <property type="evidence" value="ECO:0007669"/>
    <property type="project" value="TreeGrafter"/>
</dbReference>
<keyword evidence="2 5" id="KW-0812">Transmembrane</keyword>
<dbReference type="Proteomes" id="UP000596742">
    <property type="component" value="Unassembled WGS sequence"/>
</dbReference>
<comment type="subcellular location">
    <subcellularLocation>
        <location evidence="1">Membrane</location>
        <topology evidence="1">Multi-pass membrane protein</topology>
    </subcellularLocation>
</comment>
<keyword evidence="4 5" id="KW-0472">Membrane</keyword>
<evidence type="ECO:0000313" key="7">
    <source>
        <dbReference type="EMBL" id="VDI56438.1"/>
    </source>
</evidence>
<protein>
    <recommendedName>
        <fullName evidence="6">Ion transport domain-containing protein</fullName>
    </recommendedName>
</protein>